<dbReference type="Proteomes" id="UP000180166">
    <property type="component" value="Chromosome"/>
</dbReference>
<evidence type="ECO:0000256" key="4">
    <source>
        <dbReference type="ARBA" id="ARBA00022679"/>
    </source>
</evidence>
<gene>
    <name evidence="11" type="ORF">NS506_06612</name>
    <name evidence="12" type="ORF">NSK11_contig00117-0010</name>
</gene>
<dbReference type="SUPFAM" id="SSF55874">
    <property type="entry name" value="ATPase domain of HSP90 chaperone/DNA topoisomerase II/histidine kinase"/>
    <property type="match status" value="1"/>
</dbReference>
<dbReference type="GO" id="GO:0005524">
    <property type="term" value="F:ATP binding"/>
    <property type="evidence" value="ECO:0007669"/>
    <property type="project" value="UniProtKB-KW"/>
</dbReference>
<keyword evidence="9" id="KW-0472">Membrane</keyword>
<dbReference type="EMBL" id="BBYQ01000117">
    <property type="protein sequence ID" value="GAP31518.1"/>
    <property type="molecule type" value="Genomic_DNA"/>
</dbReference>
<evidence type="ECO:0000313" key="11">
    <source>
        <dbReference type="EMBL" id="APB00643.1"/>
    </source>
</evidence>
<dbReference type="InterPro" id="IPR050482">
    <property type="entry name" value="Sensor_HK_TwoCompSys"/>
</dbReference>
<dbReference type="Proteomes" id="UP000037179">
    <property type="component" value="Unassembled WGS sequence"/>
</dbReference>
<dbReference type="InterPro" id="IPR011712">
    <property type="entry name" value="Sig_transdc_His_kin_sub3_dim/P"/>
</dbReference>
<evidence type="ECO:0000256" key="2">
    <source>
        <dbReference type="ARBA" id="ARBA00012438"/>
    </source>
</evidence>
<evidence type="ECO:0000256" key="1">
    <source>
        <dbReference type="ARBA" id="ARBA00000085"/>
    </source>
</evidence>
<dbReference type="PANTHER" id="PTHR24421:SF10">
    <property type="entry name" value="NITRATE_NITRITE SENSOR PROTEIN NARQ"/>
    <property type="match status" value="1"/>
</dbReference>
<evidence type="ECO:0000256" key="3">
    <source>
        <dbReference type="ARBA" id="ARBA00022553"/>
    </source>
</evidence>
<protein>
    <recommendedName>
        <fullName evidence="2">histidine kinase</fullName>
        <ecNumber evidence="2">2.7.13.3</ecNumber>
    </recommendedName>
</protein>
<dbReference type="GO" id="GO:0000160">
    <property type="term" value="P:phosphorelay signal transduction system"/>
    <property type="evidence" value="ECO:0007669"/>
    <property type="project" value="UniProtKB-KW"/>
</dbReference>
<reference evidence="13" key="1">
    <citation type="submission" date="2015-07" db="EMBL/GenBank/DDBJ databases">
        <title>Nocardia seriolae U-1 whole genome shotgun sequence.</title>
        <authorList>
            <person name="Imajoh M."/>
            <person name="Fukumoto Y."/>
            <person name="Sukeda M."/>
            <person name="Yamane J."/>
            <person name="Yamasaki K."/>
            <person name="Shimizu M."/>
            <person name="Ohnishi K."/>
            <person name="Oshima S."/>
        </authorList>
    </citation>
    <scope>NUCLEOTIDE SEQUENCE [LARGE SCALE GENOMIC DNA]</scope>
    <source>
        <strain evidence="13">U-1</strain>
    </source>
</reference>
<dbReference type="InterPro" id="IPR036890">
    <property type="entry name" value="HATPase_C_sf"/>
</dbReference>
<sequence>MNVTSATPAAIGQARQELREWLSESAVRARRFVRNPLEEYRRWVDNTGFDYPVSMVVLVDLMMFTIGAIAFAERVVAGYFPVGLALAALVIIVLTGPPCVILNFPPRPVLLAVLAMVAVVLFLTQPVPLDLAPLVLVIITGEIAAITRTAVGTAVGLAMFAELMFFGWIGHVDKVALTWFALGILFGWFTGQLLNYQRRYLYQERDYQHIRALQAAGEERRRIAREVHDVIAHSLSITLLHVTAARHALATDRDVDEAVDALADAERLGRQAMADIRRTVGLLDGHPGSQRPEPGLDDIEDLVSDFLRAGMAIDFRSTGDPRQVSAGLGLAVYRICQESLANIAKHAPGAQAQLRIMLHARHIDLEVCNTLPTGAVSRPGRGMGISGMRQRLAVLGGSLTAGVEDDRWRVSARIPTTGQFPCIAAAEQGLRSVLTTMTHRPQEGV</sequence>
<dbReference type="Pfam" id="PF07730">
    <property type="entry name" value="HisKA_3"/>
    <property type="match status" value="1"/>
</dbReference>
<keyword evidence="5" id="KW-0547">Nucleotide-binding</keyword>
<evidence type="ECO:0000256" key="7">
    <source>
        <dbReference type="ARBA" id="ARBA00022840"/>
    </source>
</evidence>
<organism evidence="11 14">
    <name type="scientific">Nocardia seriolae</name>
    <dbReference type="NCBI Taxonomy" id="37332"/>
    <lineage>
        <taxon>Bacteria</taxon>
        <taxon>Bacillati</taxon>
        <taxon>Actinomycetota</taxon>
        <taxon>Actinomycetes</taxon>
        <taxon>Mycobacteriales</taxon>
        <taxon>Nocardiaceae</taxon>
        <taxon>Nocardia</taxon>
    </lineage>
</organism>
<keyword evidence="9" id="KW-0812">Transmembrane</keyword>
<dbReference type="Gene3D" id="3.30.565.10">
    <property type="entry name" value="Histidine kinase-like ATPase, C-terminal domain"/>
    <property type="match status" value="1"/>
</dbReference>
<dbReference type="RefSeq" id="WP_045438990.1">
    <property type="nucleotide sequence ID" value="NZ_AP028459.1"/>
</dbReference>
<dbReference type="GO" id="GO:0004673">
    <property type="term" value="F:protein histidine kinase activity"/>
    <property type="evidence" value="ECO:0007669"/>
    <property type="project" value="UniProtKB-EC"/>
</dbReference>
<keyword evidence="3" id="KW-0597">Phosphoprotein</keyword>
<accession>A0ABC8B393</accession>
<name>A0ABC8B393_9NOCA</name>
<keyword evidence="7" id="KW-0067">ATP-binding</keyword>
<evidence type="ECO:0000256" key="8">
    <source>
        <dbReference type="ARBA" id="ARBA00023012"/>
    </source>
</evidence>
<reference evidence="11 14" key="3">
    <citation type="submission" date="2016-10" db="EMBL/GenBank/DDBJ databases">
        <title>Genome sequence of Nocardia seriolae strain EM150506, isolated from Anguila japonica.</title>
        <authorList>
            <person name="Han H.-J."/>
        </authorList>
    </citation>
    <scope>NUCLEOTIDE SEQUENCE [LARGE SCALE GENOMIC DNA]</scope>
    <source>
        <strain evidence="11 14">EM150506</strain>
    </source>
</reference>
<proteinExistence type="predicted"/>
<feature type="transmembrane region" description="Helical" evidence="9">
    <location>
        <begin position="176"/>
        <end position="196"/>
    </location>
</feature>
<keyword evidence="8" id="KW-0902">Two-component regulatory system</keyword>
<keyword evidence="13" id="KW-1185">Reference proteome</keyword>
<evidence type="ECO:0000256" key="6">
    <source>
        <dbReference type="ARBA" id="ARBA00022777"/>
    </source>
</evidence>
<feature type="transmembrane region" description="Helical" evidence="9">
    <location>
        <begin position="151"/>
        <end position="170"/>
    </location>
</feature>
<evidence type="ECO:0000256" key="5">
    <source>
        <dbReference type="ARBA" id="ARBA00022741"/>
    </source>
</evidence>
<dbReference type="CDD" id="cd16917">
    <property type="entry name" value="HATPase_UhpB-NarQ-NarX-like"/>
    <property type="match status" value="1"/>
</dbReference>
<dbReference type="KEGG" id="nsr:NS506_06612"/>
<evidence type="ECO:0000259" key="10">
    <source>
        <dbReference type="Pfam" id="PF07730"/>
    </source>
</evidence>
<keyword evidence="4 11" id="KW-0808">Transferase</keyword>
<dbReference type="AlphaFoldDB" id="A0ABC8B393"/>
<dbReference type="Gene3D" id="1.20.5.1930">
    <property type="match status" value="1"/>
</dbReference>
<evidence type="ECO:0000313" key="14">
    <source>
        <dbReference type="Proteomes" id="UP000180166"/>
    </source>
</evidence>
<dbReference type="EMBL" id="CP017839">
    <property type="protein sequence ID" value="APB00643.1"/>
    <property type="molecule type" value="Genomic_DNA"/>
</dbReference>
<keyword evidence="9" id="KW-1133">Transmembrane helix</keyword>
<feature type="transmembrane region" description="Helical" evidence="9">
    <location>
        <begin position="79"/>
        <end position="104"/>
    </location>
</feature>
<comment type="catalytic activity">
    <reaction evidence="1">
        <text>ATP + protein L-histidine = ADP + protein N-phospho-L-histidine.</text>
        <dbReference type="EC" id="2.7.13.3"/>
    </reaction>
</comment>
<dbReference type="EC" id="2.7.13.3" evidence="2"/>
<reference evidence="12 13" key="2">
    <citation type="journal article" date="2016" name="Genome Announc.">
        <title>Draft Genome Sequence of Erythromycin- and Oxytetracycline-Sensitive Nocardia seriolae Strain U-1 (NBRC 110359).</title>
        <authorList>
            <person name="Imajoh M."/>
            <person name="Sukeda M."/>
            <person name="Shimizu M."/>
            <person name="Yamane J."/>
            <person name="Ohnishi K."/>
            <person name="Oshima S."/>
        </authorList>
    </citation>
    <scope>NUCLEOTIDE SEQUENCE [LARGE SCALE GENOMIC DNA]</scope>
    <source>
        <strain evidence="12 13">U-1</strain>
    </source>
</reference>
<evidence type="ECO:0000313" key="13">
    <source>
        <dbReference type="Proteomes" id="UP000037179"/>
    </source>
</evidence>
<feature type="transmembrane region" description="Helical" evidence="9">
    <location>
        <begin position="110"/>
        <end position="139"/>
    </location>
</feature>
<evidence type="ECO:0000256" key="9">
    <source>
        <dbReference type="SAM" id="Phobius"/>
    </source>
</evidence>
<feature type="transmembrane region" description="Helical" evidence="9">
    <location>
        <begin position="51"/>
        <end position="72"/>
    </location>
</feature>
<dbReference type="PANTHER" id="PTHR24421">
    <property type="entry name" value="NITRATE/NITRITE SENSOR PROTEIN NARX-RELATED"/>
    <property type="match status" value="1"/>
</dbReference>
<evidence type="ECO:0000313" key="12">
    <source>
        <dbReference type="EMBL" id="GAP31518.1"/>
    </source>
</evidence>
<keyword evidence="6 11" id="KW-0418">Kinase</keyword>
<feature type="domain" description="Signal transduction histidine kinase subgroup 3 dimerisation and phosphoacceptor" evidence="10">
    <location>
        <begin position="219"/>
        <end position="283"/>
    </location>
</feature>